<dbReference type="PANTHER" id="PTHR10359:SF19">
    <property type="entry name" value="DNA REPAIR GLYCOSYLASE MJ1434-RELATED"/>
    <property type="match status" value="1"/>
</dbReference>
<evidence type="ECO:0000256" key="4">
    <source>
        <dbReference type="ARBA" id="ARBA00023014"/>
    </source>
</evidence>
<dbReference type="OrthoDB" id="19248at2157"/>
<name>A0A5Q0UH08_9ARCH</name>
<dbReference type="Gene3D" id="1.10.1670.10">
    <property type="entry name" value="Helix-hairpin-Helix base-excision DNA repair enzymes (C-terminal)"/>
    <property type="match status" value="1"/>
</dbReference>
<dbReference type="GO" id="GO:0006284">
    <property type="term" value="P:base-excision repair"/>
    <property type="evidence" value="ECO:0007669"/>
    <property type="project" value="InterPro"/>
</dbReference>
<dbReference type="KEGG" id="ncon:LC1Nh_0334"/>
<dbReference type="SUPFAM" id="SSF48150">
    <property type="entry name" value="DNA-glycosylase"/>
    <property type="match status" value="1"/>
</dbReference>
<dbReference type="Pfam" id="PF00730">
    <property type="entry name" value="HhH-GPD"/>
    <property type="match status" value="1"/>
</dbReference>
<evidence type="ECO:0000259" key="5">
    <source>
        <dbReference type="SMART" id="SM00478"/>
    </source>
</evidence>
<protein>
    <submittedName>
        <fullName evidence="6">Endonuclease III</fullName>
        <ecNumber evidence="6">4.2.99.18</ecNumber>
    </submittedName>
</protein>
<evidence type="ECO:0000256" key="3">
    <source>
        <dbReference type="ARBA" id="ARBA00023004"/>
    </source>
</evidence>
<dbReference type="GO" id="GO:0046872">
    <property type="term" value="F:metal ion binding"/>
    <property type="evidence" value="ECO:0007669"/>
    <property type="project" value="UniProtKB-KW"/>
</dbReference>
<evidence type="ECO:0000256" key="1">
    <source>
        <dbReference type="ARBA" id="ARBA00022485"/>
    </source>
</evidence>
<dbReference type="InterPro" id="IPR023170">
    <property type="entry name" value="HhH_base_excis_C"/>
</dbReference>
<proteinExistence type="predicted"/>
<dbReference type="GO" id="GO:0140078">
    <property type="term" value="F:class I DNA-(apurinic or apyrimidinic site) endonuclease activity"/>
    <property type="evidence" value="ECO:0007669"/>
    <property type="project" value="UniProtKB-EC"/>
</dbReference>
<evidence type="ECO:0000313" key="6">
    <source>
        <dbReference type="EMBL" id="QGA80235.1"/>
    </source>
</evidence>
<reference evidence="7" key="1">
    <citation type="submission" date="2019-05" db="EMBL/GenBank/DDBJ databases">
        <title>Candidatus Nanohalobium constans, a novel model system to study the DPANN nano-sized archaea: genomic and physiological characterization of a nanoarchaeon co-cultured with its chitinotrophic host.</title>
        <authorList>
            <person name="La Cono V."/>
            <person name="Arcadi E."/>
            <person name="Crisafi F."/>
            <person name="Denaro R."/>
            <person name="La Spada G."/>
            <person name="Messina E."/>
            <person name="Smedile F."/>
            <person name="Toshchakov S.V."/>
            <person name="Shevchenko M.A."/>
            <person name="Golyshin P.N."/>
            <person name="Golyshina O.V."/>
            <person name="Ferrer M."/>
            <person name="Rohde M."/>
            <person name="Mushegian A."/>
            <person name="Sorokin D.Y."/>
            <person name="Giuliano L."/>
            <person name="Yakimov M.M."/>
        </authorList>
    </citation>
    <scope>NUCLEOTIDE SEQUENCE [LARGE SCALE GENOMIC DNA]</scope>
    <source>
        <strain evidence="7">LC1Nh</strain>
    </source>
</reference>
<keyword evidence="6" id="KW-0378">Hydrolase</keyword>
<dbReference type="GeneID" id="42364717"/>
<sequence>MQIDNSEERIRNIHQDLLEVYGEQDWHDDKDGVRQLLVTILSQNVADENTARAAENLFKDFKNYEEIENASVDELADSINPAGLPQTKAQRIQRTLKALREHGDKEDYSVEFLGDMEDSDAQDWLEEIKGIGPKTASVLLNFHFDADVMPVDTHVERIAKRFRLIPFSASNGKAHELLNEAVPHDIKNSFHMLIIEHGKNNCSARNPTCEETKLKRYCSRYELVENGDLTPEEYPPEEME</sequence>
<keyword evidence="2" id="KW-0479">Metal-binding</keyword>
<evidence type="ECO:0000256" key="2">
    <source>
        <dbReference type="ARBA" id="ARBA00022723"/>
    </source>
</evidence>
<dbReference type="AlphaFoldDB" id="A0A5Q0UH08"/>
<dbReference type="InterPro" id="IPR003265">
    <property type="entry name" value="HhH-GPD_domain"/>
</dbReference>
<dbReference type="Gene3D" id="1.10.340.30">
    <property type="entry name" value="Hypothetical protein, domain 2"/>
    <property type="match status" value="1"/>
</dbReference>
<keyword evidence="6" id="KW-0540">Nuclease</keyword>
<evidence type="ECO:0000313" key="7">
    <source>
        <dbReference type="Proteomes" id="UP000377803"/>
    </source>
</evidence>
<feature type="domain" description="HhH-GPD" evidence="5">
    <location>
        <begin position="41"/>
        <end position="200"/>
    </location>
</feature>
<dbReference type="RefSeq" id="WP_153549974.1">
    <property type="nucleotide sequence ID" value="NZ_CP040089.1"/>
</dbReference>
<gene>
    <name evidence="6" type="primary">nth</name>
    <name evidence="6" type="ORF">LC1Nh_0334</name>
</gene>
<dbReference type="SMART" id="SM00478">
    <property type="entry name" value="ENDO3c"/>
    <property type="match status" value="1"/>
</dbReference>
<accession>A0A5Q0UH08</accession>
<dbReference type="PIRSF" id="PIRSF001435">
    <property type="entry name" value="Nth"/>
    <property type="match status" value="1"/>
</dbReference>
<dbReference type="EC" id="4.2.99.18" evidence="6"/>
<dbReference type="CDD" id="cd00056">
    <property type="entry name" value="ENDO3c"/>
    <property type="match status" value="1"/>
</dbReference>
<keyword evidence="6" id="KW-0456">Lyase</keyword>
<keyword evidence="4" id="KW-0411">Iron-sulfur</keyword>
<dbReference type="EMBL" id="CP040089">
    <property type="protein sequence ID" value="QGA80235.1"/>
    <property type="molecule type" value="Genomic_DNA"/>
</dbReference>
<keyword evidence="6" id="KW-0255">Endonuclease</keyword>
<dbReference type="GO" id="GO:0051539">
    <property type="term" value="F:4 iron, 4 sulfur cluster binding"/>
    <property type="evidence" value="ECO:0007669"/>
    <property type="project" value="UniProtKB-KW"/>
</dbReference>
<dbReference type="InterPro" id="IPR011257">
    <property type="entry name" value="DNA_glycosylase"/>
</dbReference>
<dbReference type="Proteomes" id="UP000377803">
    <property type="component" value="Chromosome"/>
</dbReference>
<keyword evidence="7" id="KW-1185">Reference proteome</keyword>
<keyword evidence="3" id="KW-0408">Iron</keyword>
<dbReference type="PANTHER" id="PTHR10359">
    <property type="entry name" value="A/G-SPECIFIC ADENINE GLYCOSYLASE/ENDONUCLEASE III"/>
    <property type="match status" value="1"/>
</dbReference>
<organism evidence="6 7">
    <name type="scientific">Candidatus Nanohalobium constans</name>
    <dbReference type="NCBI Taxonomy" id="2565781"/>
    <lineage>
        <taxon>Archaea</taxon>
        <taxon>Candidatus Nanohalarchaeota</taxon>
        <taxon>Candidatus Nanohalobia</taxon>
        <taxon>Candidatus Nanohalobiales</taxon>
        <taxon>Candidatus Nanohalobiaceae</taxon>
        <taxon>Candidatus Nanohalobium</taxon>
    </lineage>
</organism>
<keyword evidence="1" id="KW-0004">4Fe-4S</keyword>